<protein>
    <submittedName>
        <fullName evidence="3">Tripartite-type tricarboxylate transporter receptor subunit TctC</fullName>
    </submittedName>
</protein>
<sequence length="335" mass="34236">MTMSRRQALAGLSLAALPLATLPRSAQAAGYPDRTIRVVVPFAPGGNADLVARILCQRMGERLGQTMVVDNRAGAGGSVGAEVVARAAPDGYTLLIGSNGPLTVNVLLQANLAYDPLTAFRPIGIANRATHVLVVGPARPPLTQPQTMAEFLARAKADPGGMGVGTPGAGSAAHLTLELFNVAAGIQTNHIPYRSGGALVPDLIAGNVPAAMVELSSVLSLHRDGKAKILAVAANTRASQLPDVPTFAEAGVPNFLAASYVGLLAPAGIPADVEARLASAFAAALTDDLLKTRVDESGGVVVTGPDTTPDGFATFLREELGRARRAAELAGLKPE</sequence>
<proteinExistence type="inferred from homology"/>
<feature type="chain" id="PRO_5016111151" evidence="2">
    <location>
        <begin position="29"/>
        <end position="335"/>
    </location>
</feature>
<dbReference type="OrthoDB" id="7257888at2"/>
<evidence type="ECO:0000256" key="1">
    <source>
        <dbReference type="ARBA" id="ARBA00006987"/>
    </source>
</evidence>
<dbReference type="RefSeq" id="WP_111397201.1">
    <property type="nucleotide sequence ID" value="NZ_QKYU01000005.1"/>
</dbReference>
<dbReference type="PROSITE" id="PS51318">
    <property type="entry name" value="TAT"/>
    <property type="match status" value="1"/>
</dbReference>
<feature type="signal peptide" evidence="2">
    <location>
        <begin position="1"/>
        <end position="28"/>
    </location>
</feature>
<keyword evidence="2" id="KW-0732">Signal</keyword>
<dbReference type="PANTHER" id="PTHR42928">
    <property type="entry name" value="TRICARBOXYLATE-BINDING PROTEIN"/>
    <property type="match status" value="1"/>
</dbReference>
<dbReference type="Gene3D" id="3.40.190.10">
    <property type="entry name" value="Periplasmic binding protein-like II"/>
    <property type="match status" value="1"/>
</dbReference>
<name>A0A2W7JA54_9PROT</name>
<dbReference type="InterPro" id="IPR042100">
    <property type="entry name" value="Bug_dom1"/>
</dbReference>
<dbReference type="AlphaFoldDB" id="A0A2W7JA54"/>
<dbReference type="EMBL" id="QKYU01000005">
    <property type="protein sequence ID" value="PZW48322.1"/>
    <property type="molecule type" value="Genomic_DNA"/>
</dbReference>
<dbReference type="Proteomes" id="UP000249688">
    <property type="component" value="Unassembled WGS sequence"/>
</dbReference>
<dbReference type="CDD" id="cd07012">
    <property type="entry name" value="PBP2_Bug_TTT"/>
    <property type="match status" value="1"/>
</dbReference>
<dbReference type="PIRSF" id="PIRSF017082">
    <property type="entry name" value="YflP"/>
    <property type="match status" value="1"/>
</dbReference>
<evidence type="ECO:0000313" key="3">
    <source>
        <dbReference type="EMBL" id="PZW48322.1"/>
    </source>
</evidence>
<gene>
    <name evidence="3" type="ORF">C8P66_10570</name>
</gene>
<organism evidence="3 4">
    <name type="scientific">Humitalea rosea</name>
    <dbReference type="NCBI Taxonomy" id="990373"/>
    <lineage>
        <taxon>Bacteria</taxon>
        <taxon>Pseudomonadati</taxon>
        <taxon>Pseudomonadota</taxon>
        <taxon>Alphaproteobacteria</taxon>
        <taxon>Acetobacterales</taxon>
        <taxon>Roseomonadaceae</taxon>
        <taxon>Humitalea</taxon>
    </lineage>
</organism>
<reference evidence="3 4" key="1">
    <citation type="submission" date="2018-06" db="EMBL/GenBank/DDBJ databases">
        <title>Genomic Encyclopedia of Archaeal and Bacterial Type Strains, Phase II (KMG-II): from individual species to whole genera.</title>
        <authorList>
            <person name="Goeker M."/>
        </authorList>
    </citation>
    <scope>NUCLEOTIDE SEQUENCE [LARGE SCALE GENOMIC DNA]</scope>
    <source>
        <strain evidence="3 4">DSM 24525</strain>
    </source>
</reference>
<dbReference type="Pfam" id="PF03401">
    <property type="entry name" value="TctC"/>
    <property type="match status" value="1"/>
</dbReference>
<keyword evidence="3" id="KW-0675">Receptor</keyword>
<comment type="similarity">
    <text evidence="1">Belongs to the UPF0065 (bug) family.</text>
</comment>
<dbReference type="PANTHER" id="PTHR42928:SF5">
    <property type="entry name" value="BLR1237 PROTEIN"/>
    <property type="match status" value="1"/>
</dbReference>
<dbReference type="SUPFAM" id="SSF53850">
    <property type="entry name" value="Periplasmic binding protein-like II"/>
    <property type="match status" value="1"/>
</dbReference>
<accession>A0A2W7JA54</accession>
<comment type="caution">
    <text evidence="3">The sequence shown here is derived from an EMBL/GenBank/DDBJ whole genome shotgun (WGS) entry which is preliminary data.</text>
</comment>
<dbReference type="InterPro" id="IPR006311">
    <property type="entry name" value="TAT_signal"/>
</dbReference>
<dbReference type="InterPro" id="IPR005064">
    <property type="entry name" value="BUG"/>
</dbReference>
<evidence type="ECO:0000256" key="2">
    <source>
        <dbReference type="SAM" id="SignalP"/>
    </source>
</evidence>
<evidence type="ECO:0000313" key="4">
    <source>
        <dbReference type="Proteomes" id="UP000249688"/>
    </source>
</evidence>
<keyword evidence="4" id="KW-1185">Reference proteome</keyword>
<dbReference type="Gene3D" id="3.40.190.150">
    <property type="entry name" value="Bordetella uptake gene, domain 1"/>
    <property type="match status" value="1"/>
</dbReference>